<gene>
    <name evidence="7" type="ORF">J5Y06_18925</name>
</gene>
<dbReference type="InterPro" id="IPR003439">
    <property type="entry name" value="ABC_transporter-like_ATP-bd"/>
</dbReference>
<evidence type="ECO:0000256" key="4">
    <source>
        <dbReference type="ARBA" id="ARBA00022741"/>
    </source>
</evidence>
<organism evidence="7 8">
    <name type="scientific">Tianweitania sediminis</name>
    <dbReference type="NCBI Taxonomy" id="1502156"/>
    <lineage>
        <taxon>Bacteria</taxon>
        <taxon>Pseudomonadati</taxon>
        <taxon>Pseudomonadota</taxon>
        <taxon>Alphaproteobacteria</taxon>
        <taxon>Hyphomicrobiales</taxon>
        <taxon>Phyllobacteriaceae</taxon>
        <taxon>Tianweitania</taxon>
    </lineage>
</organism>
<evidence type="ECO:0000313" key="8">
    <source>
        <dbReference type="Proteomes" id="UP000666240"/>
    </source>
</evidence>
<evidence type="ECO:0000256" key="5">
    <source>
        <dbReference type="ARBA" id="ARBA00022840"/>
    </source>
</evidence>
<sequence length="343" mass="37521">MLPPKAVRGRMPDATVEPQPRPLLSVRKLVKEFPISGGWFHASSGAVRALSEVSFDIGHGETLGLVGESGCGKSTLARCIARLLQPTSGEIVFDGIDLAPLGHKDMRALRKRIQFVFQDPHASLHPRMKTGDIIAEPLRMEGGSKESKRQRVAELLDLVKLDPGHANRYPHEFSGGQRQRIGIARALALQPELIILDEPVSALDVSIQAGVLNLLKDLQDQFRLSYLFIAHDLSVVHHLCDRIAVMYLGKIVEIGERDRLYAAPSHPYTNALLSAVPLADPQKERARQRVVLQGDAPSPSNPPSGCRFRTRCPRAQPLCAEKEPPLEGKAGGTRAACHFPLTG</sequence>
<dbReference type="GO" id="GO:0016887">
    <property type="term" value="F:ATP hydrolysis activity"/>
    <property type="evidence" value="ECO:0007669"/>
    <property type="project" value="InterPro"/>
</dbReference>
<evidence type="ECO:0000256" key="1">
    <source>
        <dbReference type="ARBA" id="ARBA00004417"/>
    </source>
</evidence>
<proteinExistence type="inferred from homology"/>
<dbReference type="InterPro" id="IPR017871">
    <property type="entry name" value="ABC_transporter-like_CS"/>
</dbReference>
<dbReference type="AlphaFoldDB" id="A0A8J7R9F1"/>
<comment type="similarity">
    <text evidence="2">Belongs to the ABC transporter superfamily.</text>
</comment>
<keyword evidence="8" id="KW-1185">Reference proteome</keyword>
<dbReference type="GO" id="GO:0005524">
    <property type="term" value="F:ATP binding"/>
    <property type="evidence" value="ECO:0007669"/>
    <property type="project" value="UniProtKB-KW"/>
</dbReference>
<dbReference type="Gene3D" id="3.40.50.300">
    <property type="entry name" value="P-loop containing nucleotide triphosphate hydrolases"/>
    <property type="match status" value="1"/>
</dbReference>
<evidence type="ECO:0000256" key="2">
    <source>
        <dbReference type="ARBA" id="ARBA00005417"/>
    </source>
</evidence>
<dbReference type="SUPFAM" id="SSF52540">
    <property type="entry name" value="P-loop containing nucleoside triphosphate hydrolases"/>
    <property type="match status" value="1"/>
</dbReference>
<dbReference type="Pfam" id="PF08352">
    <property type="entry name" value="oligo_HPY"/>
    <property type="match status" value="1"/>
</dbReference>
<keyword evidence="5 7" id="KW-0067">ATP-binding</keyword>
<evidence type="ECO:0000313" key="7">
    <source>
        <dbReference type="EMBL" id="MBP0440727.1"/>
    </source>
</evidence>
<keyword evidence="3" id="KW-0813">Transport</keyword>
<dbReference type="PANTHER" id="PTHR43776:SF7">
    <property type="entry name" value="D,D-DIPEPTIDE TRANSPORT ATP-BINDING PROTEIN DDPF-RELATED"/>
    <property type="match status" value="1"/>
</dbReference>
<dbReference type="Proteomes" id="UP000666240">
    <property type="component" value="Unassembled WGS sequence"/>
</dbReference>
<evidence type="ECO:0000259" key="6">
    <source>
        <dbReference type="PROSITE" id="PS50893"/>
    </source>
</evidence>
<accession>A0A8J7R9F1</accession>
<protein>
    <submittedName>
        <fullName evidence="7">ATP-binding cassette domain-containing protein</fullName>
    </submittedName>
</protein>
<evidence type="ECO:0000256" key="3">
    <source>
        <dbReference type="ARBA" id="ARBA00022448"/>
    </source>
</evidence>
<dbReference type="InterPro" id="IPR050319">
    <property type="entry name" value="ABC_transp_ATP-bind"/>
</dbReference>
<comment type="subcellular location">
    <subcellularLocation>
        <location evidence="1">Cell inner membrane</location>
        <topology evidence="1">Peripheral membrane protein</topology>
    </subcellularLocation>
</comment>
<dbReference type="PROSITE" id="PS00211">
    <property type="entry name" value="ABC_TRANSPORTER_1"/>
    <property type="match status" value="1"/>
</dbReference>
<reference evidence="7" key="1">
    <citation type="submission" date="2021-03" db="EMBL/GenBank/DDBJ databases">
        <title>Genome sequencing and assembly of Tianweitania sediminis.</title>
        <authorList>
            <person name="Chhetri G."/>
        </authorList>
    </citation>
    <scope>NUCLEOTIDE SEQUENCE</scope>
    <source>
        <strain evidence="7">Z8</strain>
    </source>
</reference>
<dbReference type="GO" id="GO:0055085">
    <property type="term" value="P:transmembrane transport"/>
    <property type="evidence" value="ECO:0007669"/>
    <property type="project" value="UniProtKB-ARBA"/>
</dbReference>
<dbReference type="SMART" id="SM00382">
    <property type="entry name" value="AAA"/>
    <property type="match status" value="1"/>
</dbReference>
<dbReference type="Pfam" id="PF00005">
    <property type="entry name" value="ABC_tran"/>
    <property type="match status" value="1"/>
</dbReference>
<keyword evidence="4" id="KW-0547">Nucleotide-binding</keyword>
<name>A0A8J7R9F1_9HYPH</name>
<dbReference type="EMBL" id="JAGIYY010000009">
    <property type="protein sequence ID" value="MBP0440727.1"/>
    <property type="molecule type" value="Genomic_DNA"/>
</dbReference>
<dbReference type="CDD" id="cd03257">
    <property type="entry name" value="ABC_NikE_OppD_transporters"/>
    <property type="match status" value="1"/>
</dbReference>
<dbReference type="FunFam" id="3.40.50.300:FF:000016">
    <property type="entry name" value="Oligopeptide ABC transporter ATP-binding component"/>
    <property type="match status" value="1"/>
</dbReference>
<dbReference type="PANTHER" id="PTHR43776">
    <property type="entry name" value="TRANSPORT ATP-BINDING PROTEIN"/>
    <property type="match status" value="1"/>
</dbReference>
<dbReference type="InterPro" id="IPR027417">
    <property type="entry name" value="P-loop_NTPase"/>
</dbReference>
<dbReference type="InterPro" id="IPR013563">
    <property type="entry name" value="Oligopep_ABC_C"/>
</dbReference>
<feature type="domain" description="ABC transporter" evidence="6">
    <location>
        <begin position="24"/>
        <end position="273"/>
    </location>
</feature>
<dbReference type="GO" id="GO:0005886">
    <property type="term" value="C:plasma membrane"/>
    <property type="evidence" value="ECO:0007669"/>
    <property type="project" value="UniProtKB-SubCell"/>
</dbReference>
<dbReference type="InterPro" id="IPR003593">
    <property type="entry name" value="AAA+_ATPase"/>
</dbReference>
<dbReference type="PROSITE" id="PS50893">
    <property type="entry name" value="ABC_TRANSPORTER_2"/>
    <property type="match status" value="1"/>
</dbReference>
<dbReference type="GO" id="GO:0015833">
    <property type="term" value="P:peptide transport"/>
    <property type="evidence" value="ECO:0007669"/>
    <property type="project" value="InterPro"/>
</dbReference>
<dbReference type="NCBIfam" id="TIGR01727">
    <property type="entry name" value="oligo_HPY"/>
    <property type="match status" value="1"/>
</dbReference>
<comment type="caution">
    <text evidence="7">The sequence shown here is derived from an EMBL/GenBank/DDBJ whole genome shotgun (WGS) entry which is preliminary data.</text>
</comment>